<dbReference type="CDD" id="cd03249">
    <property type="entry name" value="ABC_MTABC3_MDL1_MDL2"/>
    <property type="match status" value="2"/>
</dbReference>
<evidence type="ECO:0000256" key="9">
    <source>
        <dbReference type="SAM" id="Phobius"/>
    </source>
</evidence>
<keyword evidence="7 9" id="KW-0472">Membrane</keyword>
<feature type="domain" description="ABC transmembrane type-1" evidence="11">
    <location>
        <begin position="79"/>
        <end position="368"/>
    </location>
</feature>
<feature type="domain" description="ABC transmembrane type-1" evidence="11">
    <location>
        <begin position="754"/>
        <end position="1034"/>
    </location>
</feature>
<feature type="transmembrane region" description="Helical" evidence="9">
    <location>
        <begin position="308"/>
        <end position="329"/>
    </location>
</feature>
<comment type="subcellular location">
    <subcellularLocation>
        <location evidence="1">Membrane</location>
        <topology evidence="1">Multi-pass membrane protein</topology>
    </subcellularLocation>
</comment>
<reference evidence="12 13" key="1">
    <citation type="submission" date="2023-09" db="EMBL/GenBank/DDBJ databases">
        <title>Pangenome analysis of Batrachochytrium dendrobatidis and related Chytrids.</title>
        <authorList>
            <person name="Yacoub M.N."/>
            <person name="Stajich J.E."/>
            <person name="James T.Y."/>
        </authorList>
    </citation>
    <scope>NUCLEOTIDE SEQUENCE [LARGE SCALE GENOMIC DNA]</scope>
    <source>
        <strain evidence="12 13">JEL0888</strain>
    </source>
</reference>
<dbReference type="PANTHER" id="PTHR43394:SF27">
    <property type="entry name" value="ATP-DEPENDENT TRANSLOCASE ABCB1-LIKE"/>
    <property type="match status" value="1"/>
</dbReference>
<dbReference type="SMART" id="SM00382">
    <property type="entry name" value="AAA"/>
    <property type="match status" value="2"/>
</dbReference>
<dbReference type="InterPro" id="IPR011527">
    <property type="entry name" value="ABC1_TM_dom"/>
</dbReference>
<dbReference type="CDD" id="cd18577">
    <property type="entry name" value="ABC_6TM_Pgp_ABCB1_D1_like"/>
    <property type="match status" value="1"/>
</dbReference>
<keyword evidence="5" id="KW-0067">ATP-binding</keyword>
<evidence type="ECO:0000256" key="3">
    <source>
        <dbReference type="ARBA" id="ARBA00022692"/>
    </source>
</evidence>
<comment type="caution">
    <text evidence="12">The sequence shown here is derived from an EMBL/GenBank/DDBJ whole genome shotgun (WGS) entry which is preliminary data.</text>
</comment>
<comment type="similarity">
    <text evidence="2">Belongs to the ABC transporter superfamily. ABCB family. Multidrug resistance exporter (TC 3.A.1.201) subfamily.</text>
</comment>
<sequence length="1312" mass="141296">MTTDPGSKHESAVVVVAGSAGSDAPADAPPAVPANAEQPADAAASKDSKDAAAAKEAGPKLPYSRLYRHASGMDVFLMVLGSLCAIVNGVTLPFMTIVFGDLIQYLVTYNGTPESLNDLDNGVREAVIKFCIIGVITFVSSYGQMSCWMAAGENQSKRIRELYFKAILRQDVAWFDKTSTGELTTRMNADTNLIQEGMSDKVGLILQFTASFITGFVIAYTKGWKLALVLTCSVPALAGAAIFITRVLAGGSADEQAAYASAGGVAQQVLSSMRTVVSFGGEEREVARYNKHLDEAERFGIKKAFTNGIGVAAIQGIIFLVYSLAFWYGNTLIPGTMTPGQVLNVFFAVVIGAFSLGNATPHIAAIGTAQGAAYHIFETIDRQSPIDPSSPEGAKPESVNGSIEFNGIDFHYPTRPDVPILVNFNLKIEPGKTVALVGASGSGKSTIVKLLERFYDPAAGSVVLDGIDIKQLNVTWLRQQIGIVAQEPALFDTTIRQNILYGLKDDGSSIPKDKLEQMVIDALKTANAWEFVQKLPQVLDTNVGEAGSMISGGQKQRLAIARAIIKNPRILLLDEATSALDTESERIVQAALERAAVDRTTVVIAHRLSTIKNADLIVVMRKGVIVETGTHESLVAQKGVYYELVEAQKLKSRGASSDEDTVSESSDAIHRAESSPDTVSAGDSSPDIAGSLDKSHHSLNRTVRRKSTVNKADAPLTKEQKEQADEEKKKAAMSRKVDITRIIMLNRPEWLLQFLAIIGAACNGVIMPLFSILFSSILTALGTDKANFWALMFVVLAIAAFTSNFMQIGLIRYSGEKLTRRLREMSFRALLRQEIAFFDEEQNSTGALTSKLAEDASLVQGMTGNSFASVIQAAAGIIAGLVIAFSSSWQLSLVIFALVPLIGLAGYLQLQALIGFGKKTREAYESAGQTATEAIGAVRTLLTLTQENTFYHRYLEQIRTPHQLALRGAVLSSAGFAFSQAVLFWAWAVAFYYGSRLIVWGLYDSQAILRVMFAIIFTATTTGQINQHAPDAAKAKLATVAIFDLLDRASKIDATKEEGEKLEGVDGEAAMQGVEFAYPTRPNNKILTGLTMDAKPGTTVAFVGRSGCGKSTSLGLLERWYDVDGGEALFEGLDVRKWNLKSLRSHMALVGQEPVLFDVSIKENIAYGAIGEFTDAQIVEAAKLANIHDFVASLPQGYDTKVGEKGGQLSGGQKQRIAIARALIRNPRLLLLDEATSALDSESEKVVQEALDRAAKGRTTLVIAHRLSTIQGADKILVVNGGKIVEAGTHFELVDKRGEYYDLVSQQMLGSD</sequence>
<dbReference type="PROSITE" id="PS50893">
    <property type="entry name" value="ABC_TRANSPORTER_2"/>
    <property type="match status" value="2"/>
</dbReference>
<evidence type="ECO:0000256" key="8">
    <source>
        <dbReference type="SAM" id="MobiDB-lite"/>
    </source>
</evidence>
<evidence type="ECO:0000256" key="6">
    <source>
        <dbReference type="ARBA" id="ARBA00022989"/>
    </source>
</evidence>
<feature type="transmembrane region" description="Helical" evidence="9">
    <location>
        <begin position="964"/>
        <end position="987"/>
    </location>
</feature>
<feature type="transmembrane region" description="Helical" evidence="9">
    <location>
        <begin position="75"/>
        <end position="107"/>
    </location>
</feature>
<evidence type="ECO:0000256" key="4">
    <source>
        <dbReference type="ARBA" id="ARBA00022741"/>
    </source>
</evidence>
<dbReference type="Proteomes" id="UP001527925">
    <property type="component" value="Unassembled WGS sequence"/>
</dbReference>
<feature type="transmembrane region" description="Helical" evidence="9">
    <location>
        <begin position="750"/>
        <end position="774"/>
    </location>
</feature>
<dbReference type="InterPro" id="IPR039421">
    <property type="entry name" value="Type_1_exporter"/>
</dbReference>
<dbReference type="InterPro" id="IPR027417">
    <property type="entry name" value="P-loop_NTPase"/>
</dbReference>
<feature type="region of interest" description="Disordered" evidence="8">
    <location>
        <begin position="653"/>
        <end position="730"/>
    </location>
</feature>
<feature type="transmembrane region" description="Helical" evidence="9">
    <location>
        <begin position="127"/>
        <end position="151"/>
    </location>
</feature>
<feature type="transmembrane region" description="Helical" evidence="9">
    <location>
        <begin position="341"/>
        <end position="359"/>
    </location>
</feature>
<evidence type="ECO:0000313" key="13">
    <source>
        <dbReference type="Proteomes" id="UP001527925"/>
    </source>
</evidence>
<feature type="transmembrane region" description="Helical" evidence="9">
    <location>
        <begin position="786"/>
        <end position="811"/>
    </location>
</feature>
<proteinExistence type="inferred from homology"/>
<feature type="domain" description="ABC transporter" evidence="10">
    <location>
        <begin position="403"/>
        <end position="647"/>
    </location>
</feature>
<dbReference type="Pfam" id="PF00005">
    <property type="entry name" value="ABC_tran"/>
    <property type="match status" value="2"/>
</dbReference>
<keyword evidence="4" id="KW-0547">Nucleotide-binding</keyword>
<dbReference type="CDD" id="cd18578">
    <property type="entry name" value="ABC_6TM_Pgp_ABCB1_D2_like"/>
    <property type="match status" value="1"/>
</dbReference>
<feature type="transmembrane region" description="Helical" evidence="9">
    <location>
        <begin position="891"/>
        <end position="910"/>
    </location>
</feature>
<feature type="transmembrane region" description="Helical" evidence="9">
    <location>
        <begin position="226"/>
        <end position="249"/>
    </location>
</feature>
<dbReference type="InterPro" id="IPR003439">
    <property type="entry name" value="ABC_transporter-like_ATP-bd"/>
</dbReference>
<dbReference type="InterPro" id="IPR017871">
    <property type="entry name" value="ABC_transporter-like_CS"/>
</dbReference>
<evidence type="ECO:0000256" key="7">
    <source>
        <dbReference type="ARBA" id="ARBA00023136"/>
    </source>
</evidence>
<dbReference type="InterPro" id="IPR003593">
    <property type="entry name" value="AAA+_ATPase"/>
</dbReference>
<evidence type="ECO:0000259" key="10">
    <source>
        <dbReference type="PROSITE" id="PS50893"/>
    </source>
</evidence>
<dbReference type="SUPFAM" id="SSF52540">
    <property type="entry name" value="P-loop containing nucleoside triphosphate hydrolases"/>
    <property type="match status" value="2"/>
</dbReference>
<dbReference type="PANTHER" id="PTHR43394">
    <property type="entry name" value="ATP-DEPENDENT PERMEASE MDL1, MITOCHONDRIAL"/>
    <property type="match status" value="1"/>
</dbReference>
<evidence type="ECO:0000313" key="12">
    <source>
        <dbReference type="EMBL" id="KAL2911547.1"/>
    </source>
</evidence>
<feature type="transmembrane region" description="Helical" evidence="9">
    <location>
        <begin position="202"/>
        <end position="220"/>
    </location>
</feature>
<accession>A0ABR4MW88</accession>
<organism evidence="12 13">
    <name type="scientific">Polyrhizophydium stewartii</name>
    <dbReference type="NCBI Taxonomy" id="2732419"/>
    <lineage>
        <taxon>Eukaryota</taxon>
        <taxon>Fungi</taxon>
        <taxon>Fungi incertae sedis</taxon>
        <taxon>Chytridiomycota</taxon>
        <taxon>Chytridiomycota incertae sedis</taxon>
        <taxon>Chytridiomycetes</taxon>
        <taxon>Rhizophydiales</taxon>
        <taxon>Rhizophydiales incertae sedis</taxon>
        <taxon>Polyrhizophydium</taxon>
    </lineage>
</organism>
<evidence type="ECO:0000256" key="5">
    <source>
        <dbReference type="ARBA" id="ARBA00022840"/>
    </source>
</evidence>
<feature type="compositionally biased region" description="Basic and acidic residues" evidence="8">
    <location>
        <begin position="44"/>
        <end position="53"/>
    </location>
</feature>
<keyword evidence="6 9" id="KW-1133">Transmembrane helix</keyword>
<feature type="compositionally biased region" description="Low complexity" evidence="8">
    <location>
        <begin position="33"/>
        <end position="43"/>
    </location>
</feature>
<dbReference type="SUPFAM" id="SSF90123">
    <property type="entry name" value="ABC transporter transmembrane region"/>
    <property type="match status" value="2"/>
</dbReference>
<dbReference type="Gene3D" id="3.40.50.300">
    <property type="entry name" value="P-loop containing nucleotide triphosphate hydrolases"/>
    <property type="match status" value="2"/>
</dbReference>
<keyword evidence="3 9" id="KW-0812">Transmembrane</keyword>
<dbReference type="PROSITE" id="PS00211">
    <property type="entry name" value="ABC_TRANSPORTER_1"/>
    <property type="match status" value="2"/>
</dbReference>
<protein>
    <submittedName>
        <fullName evidence="12">Uncharacterized protein</fullName>
    </submittedName>
</protein>
<feature type="domain" description="ABC transporter" evidence="10">
    <location>
        <begin position="1069"/>
        <end position="1306"/>
    </location>
</feature>
<dbReference type="PROSITE" id="PS50929">
    <property type="entry name" value="ABC_TM1F"/>
    <property type="match status" value="2"/>
</dbReference>
<dbReference type="Pfam" id="PF00664">
    <property type="entry name" value="ABC_membrane"/>
    <property type="match status" value="2"/>
</dbReference>
<gene>
    <name evidence="12" type="ORF">HK105_208991</name>
</gene>
<keyword evidence="13" id="KW-1185">Reference proteome</keyword>
<name>A0ABR4MW88_9FUNG</name>
<dbReference type="Gene3D" id="1.20.1560.10">
    <property type="entry name" value="ABC transporter type 1, transmembrane domain"/>
    <property type="match status" value="1"/>
</dbReference>
<dbReference type="EMBL" id="JADGIZ020000102">
    <property type="protein sequence ID" value="KAL2911547.1"/>
    <property type="molecule type" value="Genomic_DNA"/>
</dbReference>
<feature type="compositionally biased region" description="Basic and acidic residues" evidence="8">
    <location>
        <begin position="716"/>
        <end position="730"/>
    </location>
</feature>
<dbReference type="InterPro" id="IPR036640">
    <property type="entry name" value="ABC1_TM_sf"/>
</dbReference>
<feature type="transmembrane region" description="Helical" evidence="9">
    <location>
        <begin position="867"/>
        <end position="885"/>
    </location>
</feature>
<feature type="region of interest" description="Disordered" evidence="8">
    <location>
        <begin position="19"/>
        <end position="56"/>
    </location>
</feature>
<evidence type="ECO:0000256" key="2">
    <source>
        <dbReference type="ARBA" id="ARBA00007577"/>
    </source>
</evidence>
<feature type="compositionally biased region" description="Basic residues" evidence="8">
    <location>
        <begin position="697"/>
        <end position="708"/>
    </location>
</feature>
<evidence type="ECO:0000256" key="1">
    <source>
        <dbReference type="ARBA" id="ARBA00004141"/>
    </source>
</evidence>
<evidence type="ECO:0000259" key="11">
    <source>
        <dbReference type="PROSITE" id="PS50929"/>
    </source>
</evidence>